<keyword evidence="1" id="KW-1185">Reference proteome</keyword>
<dbReference type="AlphaFoldDB" id="A0A5S6QNI5"/>
<dbReference type="Proteomes" id="UP000046395">
    <property type="component" value="Unassembled WGS sequence"/>
</dbReference>
<evidence type="ECO:0000313" key="1">
    <source>
        <dbReference type="Proteomes" id="UP000046395"/>
    </source>
</evidence>
<name>A0A5S6QNI5_TRIMR</name>
<dbReference type="WBParaSite" id="TMUE_2000008780.1">
    <property type="protein sequence ID" value="TMUE_2000008780.1"/>
    <property type="gene ID" value="WBGene00300405"/>
</dbReference>
<accession>A0A5S6QNI5</accession>
<evidence type="ECO:0000313" key="2">
    <source>
        <dbReference type="WBParaSite" id="TMUE_2000008780.1"/>
    </source>
</evidence>
<sequence>MNFYSKYDRLVSATSLISSVSIVGITTTQNNEVMGKPTHHGVTVPRRRFFPEPLSVIFWTVDVLSPARFDWSRAT</sequence>
<organism evidence="1 2">
    <name type="scientific">Trichuris muris</name>
    <name type="common">Mouse whipworm</name>
    <dbReference type="NCBI Taxonomy" id="70415"/>
    <lineage>
        <taxon>Eukaryota</taxon>
        <taxon>Metazoa</taxon>
        <taxon>Ecdysozoa</taxon>
        <taxon>Nematoda</taxon>
        <taxon>Enoplea</taxon>
        <taxon>Dorylaimia</taxon>
        <taxon>Trichinellida</taxon>
        <taxon>Trichuridae</taxon>
        <taxon>Trichuris</taxon>
    </lineage>
</organism>
<protein>
    <submittedName>
        <fullName evidence="2">Uncharacterized protein</fullName>
    </submittedName>
</protein>
<reference evidence="2" key="1">
    <citation type="submission" date="2019-12" db="UniProtKB">
        <authorList>
            <consortium name="WormBaseParasite"/>
        </authorList>
    </citation>
    <scope>IDENTIFICATION</scope>
</reference>
<proteinExistence type="predicted"/>